<dbReference type="EMBL" id="QXFV01009310">
    <property type="protein sequence ID" value="KAE8955248.1"/>
    <property type="molecule type" value="Genomic_DNA"/>
</dbReference>
<proteinExistence type="predicted"/>
<name>A0A6A3GN76_9STRA</name>
<comment type="caution">
    <text evidence="1">The sequence shown here is derived from an EMBL/GenBank/DDBJ whole genome shotgun (WGS) entry which is preliminary data.</text>
</comment>
<sequence>MILVYGVFGATALKLLCSMIEPESIDGATLQELVVGASTLKSASLAEARTSPCV</sequence>
<dbReference type="AlphaFoldDB" id="A0A6A3GN76"/>
<gene>
    <name evidence="1" type="ORF">PR001_g32179</name>
</gene>
<evidence type="ECO:0000313" key="1">
    <source>
        <dbReference type="EMBL" id="KAE8955248.1"/>
    </source>
</evidence>
<reference evidence="1 2" key="1">
    <citation type="submission" date="2018-09" db="EMBL/GenBank/DDBJ databases">
        <title>Genomic investigation of the strawberry pathogen Phytophthora fragariae indicates pathogenicity is determined by transcriptional variation in three key races.</title>
        <authorList>
            <person name="Adams T.M."/>
            <person name="Armitage A.D."/>
            <person name="Sobczyk M.K."/>
            <person name="Bates H.J."/>
            <person name="Dunwell J.M."/>
            <person name="Nellist C.F."/>
            <person name="Harrison R.J."/>
        </authorList>
    </citation>
    <scope>NUCLEOTIDE SEQUENCE [LARGE SCALE GENOMIC DNA]</scope>
    <source>
        <strain evidence="1 2">SCRP249</strain>
    </source>
</reference>
<accession>A0A6A3GN76</accession>
<organism evidence="1 2">
    <name type="scientific">Phytophthora rubi</name>
    <dbReference type="NCBI Taxonomy" id="129364"/>
    <lineage>
        <taxon>Eukaryota</taxon>
        <taxon>Sar</taxon>
        <taxon>Stramenopiles</taxon>
        <taxon>Oomycota</taxon>
        <taxon>Peronosporomycetes</taxon>
        <taxon>Peronosporales</taxon>
        <taxon>Peronosporaceae</taxon>
        <taxon>Phytophthora</taxon>
    </lineage>
</organism>
<dbReference type="Proteomes" id="UP000429607">
    <property type="component" value="Unassembled WGS sequence"/>
</dbReference>
<evidence type="ECO:0000313" key="2">
    <source>
        <dbReference type="Proteomes" id="UP000429607"/>
    </source>
</evidence>
<protein>
    <submittedName>
        <fullName evidence="1">Uncharacterized protein</fullName>
    </submittedName>
</protein>